<proteinExistence type="predicted"/>
<dbReference type="EMBL" id="BJCE01000095">
    <property type="protein sequence ID" value="GCL37741.1"/>
    <property type="molecule type" value="Genomic_DNA"/>
</dbReference>
<comment type="caution">
    <text evidence="3">The sequence shown here is derived from an EMBL/GenBank/DDBJ whole genome shotgun (WGS) entry which is preliminary data.</text>
</comment>
<keyword evidence="4" id="KW-1185">Reference proteome</keyword>
<gene>
    <name evidence="3" type="ORF">SR1949_28530</name>
</gene>
<name>A0A480A376_9CYAN</name>
<reference evidence="4" key="1">
    <citation type="submission" date="2019-02" db="EMBL/GenBank/DDBJ databases">
        <title>Draft genome sequence of Sphaerospermopsis reniformis NIES-1949.</title>
        <authorList>
            <person name="Yamaguchi H."/>
            <person name="Suzuki S."/>
            <person name="Kawachi M."/>
        </authorList>
    </citation>
    <scope>NUCLEOTIDE SEQUENCE [LARGE SCALE GENOMIC DNA]</scope>
    <source>
        <strain evidence="4">NIES-1949</strain>
    </source>
</reference>
<dbReference type="RefSeq" id="WP_137667835.1">
    <property type="nucleotide sequence ID" value="NZ_BJCE01000095.1"/>
</dbReference>
<feature type="signal peptide" evidence="2">
    <location>
        <begin position="1"/>
        <end position="28"/>
    </location>
</feature>
<feature type="region of interest" description="Disordered" evidence="1">
    <location>
        <begin position="27"/>
        <end position="70"/>
    </location>
</feature>
<dbReference type="Proteomes" id="UP000300142">
    <property type="component" value="Unassembled WGS sequence"/>
</dbReference>
<evidence type="ECO:0008006" key="5">
    <source>
        <dbReference type="Google" id="ProtNLM"/>
    </source>
</evidence>
<dbReference type="AlphaFoldDB" id="A0A480A376"/>
<evidence type="ECO:0000256" key="1">
    <source>
        <dbReference type="SAM" id="MobiDB-lite"/>
    </source>
</evidence>
<sequence>MNIYNTKIKSILPVILLAVCASISSCTSSDISDNTTSTPTPNNTVSPTPQNSPTSQPFSNQPSPDATSQAVSGKTIQVTLYTSDAQCQDYISKQTSVSADEPVNEAVGKILEERDTADFSLVGYRVNVDNGVATIDIRIAPDSKRQIVSLSSCEQFALFGSLRKTLTSNPQWNIKDVRFTERGQEVVF</sequence>
<evidence type="ECO:0000256" key="2">
    <source>
        <dbReference type="SAM" id="SignalP"/>
    </source>
</evidence>
<organism evidence="3 4">
    <name type="scientific">Sphaerospermopsis reniformis</name>
    <dbReference type="NCBI Taxonomy" id="531300"/>
    <lineage>
        <taxon>Bacteria</taxon>
        <taxon>Bacillati</taxon>
        <taxon>Cyanobacteriota</taxon>
        <taxon>Cyanophyceae</taxon>
        <taxon>Nostocales</taxon>
        <taxon>Aphanizomenonaceae</taxon>
        <taxon>Sphaerospermopsis</taxon>
    </lineage>
</organism>
<keyword evidence="2" id="KW-0732">Signal</keyword>
<evidence type="ECO:0000313" key="4">
    <source>
        <dbReference type="Proteomes" id="UP000300142"/>
    </source>
</evidence>
<accession>A0A480A376</accession>
<dbReference type="PROSITE" id="PS51257">
    <property type="entry name" value="PROKAR_LIPOPROTEIN"/>
    <property type="match status" value="1"/>
</dbReference>
<feature type="chain" id="PRO_5019767771" description="GerMN domain-containing protein" evidence="2">
    <location>
        <begin position="29"/>
        <end position="188"/>
    </location>
</feature>
<evidence type="ECO:0000313" key="3">
    <source>
        <dbReference type="EMBL" id="GCL37741.1"/>
    </source>
</evidence>
<protein>
    <recommendedName>
        <fullName evidence="5">GerMN domain-containing protein</fullName>
    </recommendedName>
</protein>
<feature type="compositionally biased region" description="Low complexity" evidence="1">
    <location>
        <begin position="27"/>
        <end position="64"/>
    </location>
</feature>